<evidence type="ECO:0000256" key="1">
    <source>
        <dbReference type="SAM" id="MobiDB-lite"/>
    </source>
</evidence>
<dbReference type="KEGG" id="sper:EW093_00975"/>
<name>A0A5C1Q5U4_9SPIO</name>
<reference evidence="3 4" key="1">
    <citation type="submission" date="2019-02" db="EMBL/GenBank/DDBJ databases">
        <authorList>
            <person name="Fomenkov A."/>
            <person name="Dubinina G."/>
            <person name="Grabovich M."/>
            <person name="Vincze T."/>
            <person name="Roberts R.J."/>
        </authorList>
    </citation>
    <scope>NUCLEOTIDE SEQUENCE [LARGE SCALE GENOMIC DNA]</scope>
    <source>
        <strain evidence="3 4">P</strain>
    </source>
</reference>
<evidence type="ECO:0000313" key="3">
    <source>
        <dbReference type="EMBL" id="QEN03335.1"/>
    </source>
</evidence>
<dbReference type="AlphaFoldDB" id="A0A5C1Q5U4"/>
<dbReference type="InterPro" id="IPR036086">
    <property type="entry name" value="ParB/Sulfiredoxin_sf"/>
</dbReference>
<dbReference type="Proteomes" id="UP000323824">
    <property type="component" value="Chromosome"/>
</dbReference>
<gene>
    <name evidence="3" type="ORF">EW093_00975</name>
</gene>
<dbReference type="Gene3D" id="3.90.1530.10">
    <property type="entry name" value="Conserved hypothetical protein from pyrococcus furiosus pfu- 392566-001, ParB domain"/>
    <property type="match status" value="1"/>
</dbReference>
<dbReference type="SUPFAM" id="SSF110849">
    <property type="entry name" value="ParB/Sulfiredoxin"/>
    <property type="match status" value="1"/>
</dbReference>
<protein>
    <recommendedName>
        <fullName evidence="2">ParB-like N-terminal domain-containing protein</fullName>
    </recommendedName>
</protein>
<feature type="region of interest" description="Disordered" evidence="1">
    <location>
        <begin position="198"/>
        <end position="235"/>
    </location>
</feature>
<dbReference type="InterPro" id="IPR003115">
    <property type="entry name" value="ParB_N"/>
</dbReference>
<dbReference type="SMART" id="SM00470">
    <property type="entry name" value="ParB"/>
    <property type="match status" value="1"/>
</dbReference>
<proteinExistence type="predicted"/>
<dbReference type="OrthoDB" id="361226at2"/>
<accession>A0A5C1Q5U4</accession>
<sequence length="298" mass="33239">MNAISILKEKIKPSFKPIKLKNNGYETISLEEIKTGTPFVDLFPINPETLKSITEDMVTNGFDVSQPVIIWKETNVLIDGHTRCEAAKNAGLKEVVVIYESFPDVDAALVYAYGLQFKRRNLTDADRFMFSETYVNNVGHGVKKTGRKKNELAEILSVSVGTAQKYITVITRGSDKTKESVCSGMLTINGAYKSLLNKEKQHSDKSNEKPRIANKVKDDFKVPGRGKGNSKSNNSTDYVEIEASVIQKKLDQWGEDLDVEMGNFFPFKERLLAVSEILPEGSLLKEYAQSLMDGGKVL</sequence>
<reference evidence="3 4" key="2">
    <citation type="submission" date="2019-09" db="EMBL/GenBank/DDBJ databases">
        <title>Complete Genome Sequence and Methylome Analysis of free living Spirochaetas.</title>
        <authorList>
            <person name="Leshcheva N."/>
            <person name="Mikheeva N."/>
        </authorList>
    </citation>
    <scope>NUCLEOTIDE SEQUENCE [LARGE SCALE GENOMIC DNA]</scope>
    <source>
        <strain evidence="3 4">P</strain>
    </source>
</reference>
<dbReference type="EMBL" id="CP035807">
    <property type="protein sequence ID" value="QEN03335.1"/>
    <property type="molecule type" value="Genomic_DNA"/>
</dbReference>
<evidence type="ECO:0000313" key="4">
    <source>
        <dbReference type="Proteomes" id="UP000323824"/>
    </source>
</evidence>
<feature type="compositionally biased region" description="Basic and acidic residues" evidence="1">
    <location>
        <begin position="198"/>
        <end position="222"/>
    </location>
</feature>
<evidence type="ECO:0000259" key="2">
    <source>
        <dbReference type="SMART" id="SM00470"/>
    </source>
</evidence>
<feature type="domain" description="ParB-like N-terminal" evidence="2">
    <location>
        <begin position="26"/>
        <end position="113"/>
    </location>
</feature>
<organism evidence="3 4">
    <name type="scientific">Thiospirochaeta perfilievii</name>
    <dbReference type="NCBI Taxonomy" id="252967"/>
    <lineage>
        <taxon>Bacteria</taxon>
        <taxon>Pseudomonadati</taxon>
        <taxon>Spirochaetota</taxon>
        <taxon>Spirochaetia</taxon>
        <taxon>Spirochaetales</taxon>
        <taxon>Spirochaetaceae</taxon>
        <taxon>Thiospirochaeta</taxon>
    </lineage>
</organism>
<keyword evidence="4" id="KW-1185">Reference proteome</keyword>
<dbReference type="RefSeq" id="WP_149566595.1">
    <property type="nucleotide sequence ID" value="NZ_CP035807.1"/>
</dbReference>